<dbReference type="RefSeq" id="XP_016590116.1">
    <property type="nucleotide sequence ID" value="XM_016728947.1"/>
</dbReference>
<dbReference type="Proteomes" id="UP000033710">
    <property type="component" value="Unassembled WGS sequence"/>
</dbReference>
<reference evidence="2 3" key="1">
    <citation type="journal article" date="2014" name="BMC Genomics">
        <title>Comparative genomics of the major fungal agents of human and animal Sporotrichosis: Sporothrix schenckii and Sporothrix brasiliensis.</title>
        <authorList>
            <person name="Teixeira M.M."/>
            <person name="de Almeida L.G."/>
            <person name="Kubitschek-Barreira P."/>
            <person name="Alves F.L."/>
            <person name="Kioshima E.S."/>
            <person name="Abadio A.K."/>
            <person name="Fernandes L."/>
            <person name="Derengowski L.S."/>
            <person name="Ferreira K.S."/>
            <person name="Souza R.C."/>
            <person name="Ruiz J.C."/>
            <person name="de Andrade N.C."/>
            <person name="Paes H.C."/>
            <person name="Nicola A.M."/>
            <person name="Albuquerque P."/>
            <person name="Gerber A.L."/>
            <person name="Martins V.P."/>
            <person name="Peconick L.D."/>
            <person name="Neto A.V."/>
            <person name="Chaucanez C.B."/>
            <person name="Silva P.A."/>
            <person name="Cunha O.L."/>
            <person name="de Oliveira F.F."/>
            <person name="dos Santos T.C."/>
            <person name="Barros A.L."/>
            <person name="Soares M.A."/>
            <person name="de Oliveira L.M."/>
            <person name="Marini M.M."/>
            <person name="Villalobos-Duno H."/>
            <person name="Cunha M.M."/>
            <person name="de Hoog S."/>
            <person name="da Silveira J.F."/>
            <person name="Henrissat B."/>
            <person name="Nino-Vega G.A."/>
            <person name="Cisalpino P.S."/>
            <person name="Mora-Montes H.M."/>
            <person name="Almeida S.R."/>
            <person name="Stajich J.E."/>
            <person name="Lopes-Bezerra L.M."/>
            <person name="Vasconcelos A.T."/>
            <person name="Felipe M.S."/>
        </authorList>
    </citation>
    <scope>NUCLEOTIDE SEQUENCE [LARGE SCALE GENOMIC DNA]</scope>
    <source>
        <strain evidence="2 3">1099-18</strain>
    </source>
</reference>
<name>A0A0F2MF41_SPOSC</name>
<dbReference type="KEGG" id="ssck:SPSK_02051"/>
<evidence type="ECO:0000256" key="1">
    <source>
        <dbReference type="SAM" id="MobiDB-lite"/>
    </source>
</evidence>
<comment type="caution">
    <text evidence="2">The sequence shown here is derived from an EMBL/GenBank/DDBJ whole genome shotgun (WGS) entry which is preliminary data.</text>
</comment>
<evidence type="ECO:0000313" key="3">
    <source>
        <dbReference type="Proteomes" id="UP000033710"/>
    </source>
</evidence>
<dbReference type="AlphaFoldDB" id="A0A0F2MF41"/>
<feature type="region of interest" description="Disordered" evidence="1">
    <location>
        <begin position="75"/>
        <end position="94"/>
    </location>
</feature>
<protein>
    <submittedName>
        <fullName evidence="2">Uncharacterized protein</fullName>
    </submittedName>
</protein>
<gene>
    <name evidence="2" type="ORF">SPSK_02051</name>
</gene>
<dbReference type="GeneID" id="27664224"/>
<organism evidence="2 3">
    <name type="scientific">Sporothrix schenckii 1099-18</name>
    <dbReference type="NCBI Taxonomy" id="1397361"/>
    <lineage>
        <taxon>Eukaryota</taxon>
        <taxon>Fungi</taxon>
        <taxon>Dikarya</taxon>
        <taxon>Ascomycota</taxon>
        <taxon>Pezizomycotina</taxon>
        <taxon>Sordariomycetes</taxon>
        <taxon>Sordariomycetidae</taxon>
        <taxon>Ophiostomatales</taxon>
        <taxon>Ophiostomataceae</taxon>
        <taxon>Sporothrix</taxon>
    </lineage>
</organism>
<dbReference type="VEuPathDB" id="FungiDB:SPSK_02051"/>
<accession>A0A0F2MF41</accession>
<reference evidence="2 3" key="2">
    <citation type="journal article" date="2015" name="Eukaryot. Cell">
        <title>Asexual propagation of a virulent clone complex in a human and feline outbreak of sporotrichosis.</title>
        <authorList>
            <person name="Teixeira Mde M."/>
            <person name="Rodrigues A.M."/>
            <person name="Tsui C.K."/>
            <person name="de Almeida L.G."/>
            <person name="Van Diepeningen A.D."/>
            <person name="van den Ende B.G."/>
            <person name="Fernandes G.F."/>
            <person name="Kano R."/>
            <person name="Hamelin R.C."/>
            <person name="Lopes-Bezerra L.M."/>
            <person name="Vasconcelos A.T."/>
            <person name="de Hoog S."/>
            <person name="de Camargo Z.P."/>
            <person name="Felipe M.S."/>
        </authorList>
    </citation>
    <scope>NUCLEOTIDE SEQUENCE [LARGE SCALE GENOMIC DNA]</scope>
    <source>
        <strain evidence="2 3">1099-18</strain>
    </source>
</reference>
<evidence type="ECO:0000313" key="2">
    <source>
        <dbReference type="EMBL" id="KJR87440.1"/>
    </source>
</evidence>
<proteinExistence type="predicted"/>
<dbReference type="EMBL" id="AXCR01000005">
    <property type="protein sequence ID" value="KJR87440.1"/>
    <property type="molecule type" value="Genomic_DNA"/>
</dbReference>
<sequence length="94" mass="10874">MAAFQHLACAFNYAVGSGIERMSVAAARLTTFWSLRGFKSIVIVDGSQWLGRRNTETCWKFQHKWHVHRLRVDAEKRPQRNDSSVECHSRKLPC</sequence>